<proteinExistence type="predicted"/>
<dbReference type="EMBL" id="REFZ01000001">
    <property type="protein sequence ID" value="RQH03173.1"/>
    <property type="molecule type" value="Genomic_DNA"/>
</dbReference>
<dbReference type="Proteomes" id="UP000281431">
    <property type="component" value="Unassembled WGS sequence"/>
</dbReference>
<evidence type="ECO:0000313" key="1">
    <source>
        <dbReference type="EMBL" id="RQH03173.1"/>
    </source>
</evidence>
<dbReference type="AlphaFoldDB" id="A0A3N6NSG8"/>
<comment type="caution">
    <text evidence="1">The sequence shown here is derived from an EMBL/GenBank/DDBJ whole genome shotgun (WGS) entry which is preliminary data.</text>
</comment>
<accession>A0A3N6NSG8</accession>
<evidence type="ECO:0000313" key="2">
    <source>
        <dbReference type="Proteomes" id="UP000281431"/>
    </source>
</evidence>
<dbReference type="Pfam" id="PF26425">
    <property type="entry name" value="PIN_halo"/>
    <property type="match status" value="1"/>
</dbReference>
<organism evidence="1 2">
    <name type="scientific">Natrarchaeobius chitinivorans</name>
    <dbReference type="NCBI Taxonomy" id="1679083"/>
    <lineage>
        <taxon>Archaea</taxon>
        <taxon>Methanobacteriati</taxon>
        <taxon>Methanobacteriota</taxon>
        <taxon>Stenosarchaea group</taxon>
        <taxon>Halobacteria</taxon>
        <taxon>Halobacteriales</taxon>
        <taxon>Natrialbaceae</taxon>
        <taxon>Natrarchaeobius</taxon>
    </lineage>
</organism>
<protein>
    <recommendedName>
        <fullName evidence="3">PIN domain-containing protein</fullName>
    </recommendedName>
</protein>
<dbReference type="InterPro" id="IPR058703">
    <property type="entry name" value="PIN-containing"/>
</dbReference>
<reference evidence="1 2" key="1">
    <citation type="submission" date="2018-10" db="EMBL/GenBank/DDBJ databases">
        <title>Natrarchaeobius chitinivorans gen. nov., sp. nov., and Natrarchaeobius haloalkaliphilus sp. nov., alkaliphilic, chitin-utilizing haloarchaea from hypersaline alkaline lakes.</title>
        <authorList>
            <person name="Sorokin D.Y."/>
            <person name="Elcheninov A.G."/>
            <person name="Kostrikina N.A."/>
            <person name="Bale N.J."/>
            <person name="Sinninghe Damste J.S."/>
            <person name="Khijniak T.V."/>
            <person name="Kublanov I.V."/>
            <person name="Toshchakov S.V."/>
        </authorList>
    </citation>
    <scope>NUCLEOTIDE SEQUENCE [LARGE SCALE GENOMIC DNA]</scope>
    <source>
        <strain evidence="1 2">AArcht7</strain>
    </source>
</reference>
<gene>
    <name evidence="1" type="ORF">EA472_00855</name>
</gene>
<name>A0A3N6NSG8_NATCH</name>
<keyword evidence="2" id="KW-1185">Reference proteome</keyword>
<dbReference type="OrthoDB" id="198445at2157"/>
<evidence type="ECO:0008006" key="3">
    <source>
        <dbReference type="Google" id="ProtNLM"/>
    </source>
</evidence>
<sequence>MESDRDVVFIDSSVLISCGRRESTRFQALAREARQRDTVFRISPQVYAEVTGDPAFEEYTADDAAVDEALQEGWMKVTESPSYSISEVSNVMDQARSFIASASDRTEDAVEKADTEIVGLALEMLLNDTADRITIVTNDIPLGEAAESLLPQYGFDTDQITWLTGGELAGELAEDFVSEFD</sequence>